<dbReference type="InterPro" id="IPR016655">
    <property type="entry name" value="PFD3"/>
</dbReference>
<dbReference type="EMBL" id="BTFZ01000001">
    <property type="protein sequence ID" value="GMM33332.1"/>
    <property type="molecule type" value="Genomic_DNA"/>
</dbReference>
<keyword evidence="7" id="KW-1185">Reference proteome</keyword>
<dbReference type="GO" id="GO:0007017">
    <property type="term" value="P:microtubule-based process"/>
    <property type="evidence" value="ECO:0007669"/>
    <property type="project" value="TreeGrafter"/>
</dbReference>
<comment type="caution">
    <text evidence="6">The sequence shown here is derived from an EMBL/GenBank/DDBJ whole genome shotgun (WGS) entry which is preliminary data.</text>
</comment>
<dbReference type="GO" id="GO:0007021">
    <property type="term" value="P:tubulin complex assembly"/>
    <property type="evidence" value="ECO:0007669"/>
    <property type="project" value="TreeGrafter"/>
</dbReference>
<evidence type="ECO:0000256" key="1">
    <source>
        <dbReference type="ARBA" id="ARBA00010048"/>
    </source>
</evidence>
<dbReference type="CDD" id="cd23156">
    <property type="entry name" value="Prefoldin_3"/>
    <property type="match status" value="1"/>
</dbReference>
<dbReference type="Proteomes" id="UP001360560">
    <property type="component" value="Unassembled WGS sequence"/>
</dbReference>
<dbReference type="GO" id="GO:0015631">
    <property type="term" value="F:tubulin binding"/>
    <property type="evidence" value="ECO:0007669"/>
    <property type="project" value="TreeGrafter"/>
</dbReference>
<sequence length="185" mass="21469">MADILDKVTDKNPRGIPQAPFVSKVEDLIKVPTDFEPVMQKFQERLQQYKFMEQSKQSAIASYKAKIPDIEKSLSMVEYLREKQQESESIHTNYELNDTLYSQAIIEPTDKVCLWLGADVMMEYPLAEAIDLLSKKLKTVKENLNIAEEDSMFLRENITTMEVNTARLYNWNVKQKKLLKDQAAK</sequence>
<dbReference type="GO" id="GO:0016272">
    <property type="term" value="C:prefoldin complex"/>
    <property type="evidence" value="ECO:0007669"/>
    <property type="project" value="UniProtKB-UniRule"/>
</dbReference>
<dbReference type="AlphaFoldDB" id="A0AAV5QFD3"/>
<dbReference type="FunFam" id="1.10.287.370:FF:000001">
    <property type="entry name" value="Prefoldin subunit 3"/>
    <property type="match status" value="1"/>
</dbReference>
<evidence type="ECO:0000256" key="5">
    <source>
        <dbReference type="SAM" id="Coils"/>
    </source>
</evidence>
<feature type="coiled-coil region" evidence="5">
    <location>
        <begin position="130"/>
        <end position="157"/>
    </location>
</feature>
<dbReference type="GeneID" id="90071311"/>
<dbReference type="PANTHER" id="PTHR12409">
    <property type="entry name" value="PREFOLDIN SUBUNIT 3"/>
    <property type="match status" value="1"/>
</dbReference>
<dbReference type="InterPro" id="IPR009053">
    <property type="entry name" value="Prefoldin"/>
</dbReference>
<dbReference type="Gene3D" id="1.10.287.370">
    <property type="match status" value="1"/>
</dbReference>
<evidence type="ECO:0000313" key="6">
    <source>
        <dbReference type="EMBL" id="GMM33332.1"/>
    </source>
</evidence>
<reference evidence="6 7" key="1">
    <citation type="journal article" date="2023" name="Elife">
        <title>Identification of key yeast species and microbe-microbe interactions impacting larval growth of Drosophila in the wild.</title>
        <authorList>
            <person name="Mure A."/>
            <person name="Sugiura Y."/>
            <person name="Maeda R."/>
            <person name="Honda K."/>
            <person name="Sakurai N."/>
            <person name="Takahashi Y."/>
            <person name="Watada M."/>
            <person name="Katoh T."/>
            <person name="Gotoh A."/>
            <person name="Gotoh Y."/>
            <person name="Taniguchi I."/>
            <person name="Nakamura K."/>
            <person name="Hayashi T."/>
            <person name="Katayama T."/>
            <person name="Uemura T."/>
            <person name="Hattori Y."/>
        </authorList>
    </citation>
    <scope>NUCLEOTIDE SEQUENCE [LARGE SCALE GENOMIC DNA]</scope>
    <source>
        <strain evidence="6 7">SC-9</strain>
    </source>
</reference>
<proteinExistence type="inferred from homology"/>
<comment type="similarity">
    <text evidence="1 4">Belongs to the prefoldin subunit alpha family.</text>
</comment>
<dbReference type="RefSeq" id="XP_064850332.1">
    <property type="nucleotide sequence ID" value="XM_064994260.1"/>
</dbReference>
<dbReference type="PANTHER" id="PTHR12409:SF0">
    <property type="entry name" value="PREFOLDIN SUBUNIT 3"/>
    <property type="match status" value="1"/>
</dbReference>
<dbReference type="InterPro" id="IPR004127">
    <property type="entry name" value="Prefoldin_subunit_alpha"/>
</dbReference>
<evidence type="ECO:0000313" key="7">
    <source>
        <dbReference type="Proteomes" id="UP001360560"/>
    </source>
</evidence>
<gene>
    <name evidence="6" type="ORF">DASC09_006570</name>
</gene>
<evidence type="ECO:0000256" key="2">
    <source>
        <dbReference type="ARBA" id="ARBA00011695"/>
    </source>
</evidence>
<protein>
    <recommendedName>
        <fullName evidence="4">Prefoldin subunit 3</fullName>
    </recommendedName>
</protein>
<name>A0AAV5QFD3_9ASCO</name>
<dbReference type="Pfam" id="PF02996">
    <property type="entry name" value="Prefoldin"/>
    <property type="match status" value="1"/>
</dbReference>
<dbReference type="SUPFAM" id="SSF46579">
    <property type="entry name" value="Prefoldin"/>
    <property type="match status" value="1"/>
</dbReference>
<organism evidence="6 7">
    <name type="scientific">Saccharomycopsis crataegensis</name>
    <dbReference type="NCBI Taxonomy" id="43959"/>
    <lineage>
        <taxon>Eukaryota</taxon>
        <taxon>Fungi</taxon>
        <taxon>Dikarya</taxon>
        <taxon>Ascomycota</taxon>
        <taxon>Saccharomycotina</taxon>
        <taxon>Saccharomycetes</taxon>
        <taxon>Saccharomycopsidaceae</taxon>
        <taxon>Saccharomycopsis</taxon>
    </lineage>
</organism>
<dbReference type="GO" id="GO:0006457">
    <property type="term" value="P:protein folding"/>
    <property type="evidence" value="ECO:0007669"/>
    <property type="project" value="UniProtKB-UniRule"/>
</dbReference>
<dbReference type="GO" id="GO:0005737">
    <property type="term" value="C:cytoplasm"/>
    <property type="evidence" value="ECO:0007669"/>
    <property type="project" value="TreeGrafter"/>
</dbReference>
<keyword evidence="5" id="KW-0175">Coiled coil</keyword>
<dbReference type="PIRSF" id="PIRSF016396">
    <property type="entry name" value="Prefoldin_subunit_3"/>
    <property type="match status" value="1"/>
</dbReference>
<comment type="subunit">
    <text evidence="2 4">Heterohexamer of two PFD-alpha type and four PFD-beta type subunits.</text>
</comment>
<evidence type="ECO:0000256" key="3">
    <source>
        <dbReference type="ARBA" id="ARBA00023186"/>
    </source>
</evidence>
<accession>A0AAV5QFD3</accession>
<comment type="function">
    <text evidence="4">Binds specifically to cytosolic chaperonin (c-CPN) and transfers target proteins to it. Binds to nascent polypeptide chain and promotes folding in an environment in which there are many competing pathways for nonnative proteins.</text>
</comment>
<keyword evidence="3 4" id="KW-0143">Chaperone</keyword>
<evidence type="ECO:0000256" key="4">
    <source>
        <dbReference type="PIRNR" id="PIRNR016396"/>
    </source>
</evidence>